<dbReference type="PROSITE" id="PS51352">
    <property type="entry name" value="THIOREDOXIN_2"/>
    <property type="match status" value="1"/>
</dbReference>
<keyword evidence="3 4" id="KW-0560">Oxidoreductase</keyword>
<sequence length="183" mass="20198">MNRSLYDIPLKSIDGKDTSLGEFQGKVALIVNVASKCGLTPQYEGLEKTYERYQDRDFVVLGFPCNDFGAQEPGSESEIQDFCSSNFGVKFPMFGKLNVNSQPRHPLYAALIEAQPAAEPSSNGGLRDKLAQHKLLPKEDSDVMWNFEKFLISRDGQVIGRFAPDTPPDDPKLLKAIEAALAA</sequence>
<dbReference type="Proteomes" id="UP001254608">
    <property type="component" value="Unassembled WGS sequence"/>
</dbReference>
<dbReference type="InterPro" id="IPR000889">
    <property type="entry name" value="Glutathione_peroxidase"/>
</dbReference>
<keyword evidence="2 4" id="KW-0575">Peroxidase</keyword>
<name>A0ABU2WFR7_9GAMM</name>
<comment type="caution">
    <text evidence="6">The sequence shown here is derived from an EMBL/GenBank/DDBJ whole genome shotgun (WGS) entry which is preliminary data.</text>
</comment>
<dbReference type="Pfam" id="PF00255">
    <property type="entry name" value="GSHPx"/>
    <property type="match status" value="1"/>
</dbReference>
<dbReference type="SUPFAM" id="SSF52833">
    <property type="entry name" value="Thioredoxin-like"/>
    <property type="match status" value="1"/>
</dbReference>
<dbReference type="CDD" id="cd00340">
    <property type="entry name" value="GSH_Peroxidase"/>
    <property type="match status" value="1"/>
</dbReference>
<dbReference type="GO" id="GO:0004601">
    <property type="term" value="F:peroxidase activity"/>
    <property type="evidence" value="ECO:0007669"/>
    <property type="project" value="UniProtKB-KW"/>
</dbReference>
<comment type="similarity">
    <text evidence="1 4">Belongs to the glutathione peroxidase family.</text>
</comment>
<evidence type="ECO:0000256" key="3">
    <source>
        <dbReference type="ARBA" id="ARBA00023002"/>
    </source>
</evidence>
<evidence type="ECO:0000256" key="1">
    <source>
        <dbReference type="ARBA" id="ARBA00006926"/>
    </source>
</evidence>
<evidence type="ECO:0000313" key="6">
    <source>
        <dbReference type="EMBL" id="MDT0496718.1"/>
    </source>
</evidence>
<dbReference type="PANTHER" id="PTHR11592:SF40">
    <property type="entry name" value="THIOREDOXIN_GLUTATHIONE PEROXIDASE BTUE"/>
    <property type="match status" value="1"/>
</dbReference>
<evidence type="ECO:0000313" key="7">
    <source>
        <dbReference type="Proteomes" id="UP001254608"/>
    </source>
</evidence>
<organism evidence="6 7">
    <name type="scientific">Banduia mediterranea</name>
    <dbReference type="NCBI Taxonomy" id="3075609"/>
    <lineage>
        <taxon>Bacteria</taxon>
        <taxon>Pseudomonadati</taxon>
        <taxon>Pseudomonadota</taxon>
        <taxon>Gammaproteobacteria</taxon>
        <taxon>Nevskiales</taxon>
        <taxon>Algiphilaceae</taxon>
        <taxon>Banduia</taxon>
    </lineage>
</organism>
<dbReference type="PIRSF" id="PIRSF000303">
    <property type="entry name" value="Glutathion_perox"/>
    <property type="match status" value="1"/>
</dbReference>
<accession>A0ABU2WFR7</accession>
<dbReference type="PROSITE" id="PS51355">
    <property type="entry name" value="GLUTATHIONE_PEROXID_3"/>
    <property type="match status" value="1"/>
</dbReference>
<dbReference type="InterPro" id="IPR013766">
    <property type="entry name" value="Thioredoxin_domain"/>
</dbReference>
<dbReference type="Gene3D" id="3.40.30.10">
    <property type="entry name" value="Glutaredoxin"/>
    <property type="match status" value="1"/>
</dbReference>
<proteinExistence type="inferred from homology"/>
<feature type="domain" description="Thioredoxin" evidence="5">
    <location>
        <begin position="1"/>
        <end position="182"/>
    </location>
</feature>
<evidence type="ECO:0000256" key="2">
    <source>
        <dbReference type="ARBA" id="ARBA00022559"/>
    </source>
</evidence>
<protein>
    <recommendedName>
        <fullName evidence="4">Glutathione peroxidase</fullName>
    </recommendedName>
</protein>
<dbReference type="InterPro" id="IPR036249">
    <property type="entry name" value="Thioredoxin-like_sf"/>
</dbReference>
<dbReference type="RefSeq" id="WP_311364112.1">
    <property type="nucleotide sequence ID" value="NZ_JAVRIC010000005.1"/>
</dbReference>
<dbReference type="EMBL" id="JAVRIC010000005">
    <property type="protein sequence ID" value="MDT0496718.1"/>
    <property type="molecule type" value="Genomic_DNA"/>
</dbReference>
<reference evidence="6 7" key="1">
    <citation type="submission" date="2023-09" db="EMBL/GenBank/DDBJ databases">
        <authorList>
            <person name="Rey-Velasco X."/>
        </authorList>
    </citation>
    <scope>NUCLEOTIDE SEQUENCE [LARGE SCALE GENOMIC DNA]</scope>
    <source>
        <strain evidence="6 7">W345</strain>
    </source>
</reference>
<evidence type="ECO:0000259" key="5">
    <source>
        <dbReference type="PROSITE" id="PS51352"/>
    </source>
</evidence>
<gene>
    <name evidence="6" type="ORF">RM530_04990</name>
</gene>
<dbReference type="PRINTS" id="PR01011">
    <property type="entry name" value="GLUTPROXDASE"/>
</dbReference>
<dbReference type="PANTHER" id="PTHR11592">
    <property type="entry name" value="GLUTATHIONE PEROXIDASE"/>
    <property type="match status" value="1"/>
</dbReference>
<keyword evidence="7" id="KW-1185">Reference proteome</keyword>
<evidence type="ECO:0000256" key="4">
    <source>
        <dbReference type="RuleBase" id="RU000499"/>
    </source>
</evidence>